<dbReference type="Proteomes" id="UP000245202">
    <property type="component" value="Unassembled WGS sequence"/>
</dbReference>
<dbReference type="GO" id="GO:0055085">
    <property type="term" value="P:transmembrane transport"/>
    <property type="evidence" value="ECO:0007669"/>
    <property type="project" value="InterPro"/>
</dbReference>
<evidence type="ECO:0000259" key="8">
    <source>
        <dbReference type="PROSITE" id="PS50928"/>
    </source>
</evidence>
<organism evidence="9 10">
    <name type="scientific">Paenibacillus agaridevorans</name>
    <dbReference type="NCBI Taxonomy" id="171404"/>
    <lineage>
        <taxon>Bacteria</taxon>
        <taxon>Bacillati</taxon>
        <taxon>Bacillota</taxon>
        <taxon>Bacilli</taxon>
        <taxon>Bacillales</taxon>
        <taxon>Paenibacillaceae</taxon>
        <taxon>Paenibacillus</taxon>
    </lineage>
</organism>
<dbReference type="GO" id="GO:0005886">
    <property type="term" value="C:plasma membrane"/>
    <property type="evidence" value="ECO:0007669"/>
    <property type="project" value="UniProtKB-SubCell"/>
</dbReference>
<keyword evidence="2 7" id="KW-0813">Transport</keyword>
<evidence type="ECO:0000256" key="1">
    <source>
        <dbReference type="ARBA" id="ARBA00004651"/>
    </source>
</evidence>
<dbReference type="CDD" id="cd06261">
    <property type="entry name" value="TM_PBP2"/>
    <property type="match status" value="1"/>
</dbReference>
<evidence type="ECO:0000256" key="6">
    <source>
        <dbReference type="ARBA" id="ARBA00023136"/>
    </source>
</evidence>
<dbReference type="PROSITE" id="PS50928">
    <property type="entry name" value="ABC_TM1"/>
    <property type="match status" value="1"/>
</dbReference>
<feature type="transmembrane region" description="Helical" evidence="7">
    <location>
        <begin position="74"/>
        <end position="95"/>
    </location>
</feature>
<accession>A0A2R5F3W2</accession>
<comment type="subcellular location">
    <subcellularLocation>
        <location evidence="1 7">Cell membrane</location>
        <topology evidence="1 7">Multi-pass membrane protein</topology>
    </subcellularLocation>
</comment>
<keyword evidence="5 7" id="KW-1133">Transmembrane helix</keyword>
<reference evidence="9 10" key="1">
    <citation type="submission" date="2017-08" db="EMBL/GenBank/DDBJ databases">
        <title>Substantial Increase in Enzyme Production by Combined Drug-Resistance Mutations in Paenibacillus agaridevorans.</title>
        <authorList>
            <person name="Tanaka Y."/>
            <person name="Funane K."/>
            <person name="Hosaka T."/>
            <person name="Shiwa Y."/>
            <person name="Fujita N."/>
            <person name="Miyazaki T."/>
            <person name="Yoshikawa H."/>
            <person name="Murakami K."/>
            <person name="Kasahara K."/>
            <person name="Inaoka T."/>
            <person name="Hiraga Y."/>
            <person name="Ochi K."/>
        </authorList>
    </citation>
    <scope>NUCLEOTIDE SEQUENCE [LARGE SCALE GENOMIC DNA]</scope>
    <source>
        <strain evidence="9 10">T-3040</strain>
    </source>
</reference>
<sequence>MGRKKTFALDYHLMLAPGILLLVLFSVVPMFGIVIAFQQYSPGRGIFHSEWTGLDNIRYMFQLRDSGLIFRNTLFIAIMKIVGNLAVPIVFALLLNELRMRLFKRIVQTVVYLPHFLSWVILAGILTDILGYKGLVNQLLSVFDIEPILFFASNKWFPAILIGSEVWKEFGFNTIVFLAALAGISPALYEAAALDGAGRWQRLRHVTLPGMIPVIVLLATLGLGNVLNAGFDQVFNLYNPVVYESGDIIDTYVYRSGLMDAQYGLATAVGLLKSVVSFVLIICSYVLASRFANYRIF</sequence>
<dbReference type="InterPro" id="IPR050809">
    <property type="entry name" value="UgpAE/MalFG_permease"/>
</dbReference>
<evidence type="ECO:0000256" key="7">
    <source>
        <dbReference type="RuleBase" id="RU363032"/>
    </source>
</evidence>
<name>A0A2R5F3W2_9BACL</name>
<feature type="transmembrane region" description="Helical" evidence="7">
    <location>
        <begin position="263"/>
        <end position="288"/>
    </location>
</feature>
<keyword evidence="6 7" id="KW-0472">Membrane</keyword>
<dbReference type="SUPFAM" id="SSF161098">
    <property type="entry name" value="MetI-like"/>
    <property type="match status" value="1"/>
</dbReference>
<gene>
    <name evidence="9" type="ORF">PAT3040_05994</name>
</gene>
<comment type="caution">
    <text evidence="9">The sequence shown here is derived from an EMBL/GenBank/DDBJ whole genome shotgun (WGS) entry which is preliminary data.</text>
</comment>
<protein>
    <submittedName>
        <fullName evidence="9">Sugar ABC transporter permease</fullName>
    </submittedName>
</protein>
<comment type="similarity">
    <text evidence="7">Belongs to the binding-protein-dependent transport system permease family.</text>
</comment>
<dbReference type="InterPro" id="IPR035906">
    <property type="entry name" value="MetI-like_sf"/>
</dbReference>
<evidence type="ECO:0000256" key="4">
    <source>
        <dbReference type="ARBA" id="ARBA00022692"/>
    </source>
</evidence>
<feature type="transmembrane region" description="Helical" evidence="7">
    <location>
        <begin position="210"/>
        <end position="231"/>
    </location>
</feature>
<dbReference type="InterPro" id="IPR000515">
    <property type="entry name" value="MetI-like"/>
</dbReference>
<keyword evidence="3" id="KW-1003">Cell membrane</keyword>
<evidence type="ECO:0000256" key="5">
    <source>
        <dbReference type="ARBA" id="ARBA00022989"/>
    </source>
</evidence>
<feature type="transmembrane region" description="Helical" evidence="7">
    <location>
        <begin position="170"/>
        <end position="189"/>
    </location>
</feature>
<dbReference type="PANTHER" id="PTHR43227:SF11">
    <property type="entry name" value="BLL4140 PROTEIN"/>
    <property type="match status" value="1"/>
</dbReference>
<keyword evidence="10" id="KW-1185">Reference proteome</keyword>
<feature type="domain" description="ABC transmembrane type-1" evidence="8">
    <location>
        <begin position="70"/>
        <end position="284"/>
    </location>
</feature>
<evidence type="ECO:0000313" key="10">
    <source>
        <dbReference type="Proteomes" id="UP000245202"/>
    </source>
</evidence>
<feature type="transmembrane region" description="Helical" evidence="7">
    <location>
        <begin position="12"/>
        <end position="37"/>
    </location>
</feature>
<evidence type="ECO:0000256" key="3">
    <source>
        <dbReference type="ARBA" id="ARBA00022475"/>
    </source>
</evidence>
<dbReference type="Gene3D" id="1.10.3720.10">
    <property type="entry name" value="MetI-like"/>
    <property type="match status" value="1"/>
</dbReference>
<dbReference type="AlphaFoldDB" id="A0A2R5F3W2"/>
<dbReference type="RefSeq" id="WP_108995544.1">
    <property type="nucleotide sequence ID" value="NZ_BDQX01000390.1"/>
</dbReference>
<proteinExistence type="inferred from homology"/>
<evidence type="ECO:0000256" key="2">
    <source>
        <dbReference type="ARBA" id="ARBA00022448"/>
    </source>
</evidence>
<keyword evidence="4 7" id="KW-0812">Transmembrane</keyword>
<dbReference type="Pfam" id="PF00528">
    <property type="entry name" value="BPD_transp_1"/>
    <property type="match status" value="1"/>
</dbReference>
<evidence type="ECO:0000313" key="9">
    <source>
        <dbReference type="EMBL" id="GBG11203.1"/>
    </source>
</evidence>
<dbReference type="PANTHER" id="PTHR43227">
    <property type="entry name" value="BLL4140 PROTEIN"/>
    <property type="match status" value="1"/>
</dbReference>
<feature type="transmembrane region" description="Helical" evidence="7">
    <location>
        <begin position="116"/>
        <end position="135"/>
    </location>
</feature>
<dbReference type="EMBL" id="BDQX01000390">
    <property type="protein sequence ID" value="GBG11203.1"/>
    <property type="molecule type" value="Genomic_DNA"/>
</dbReference>